<organism evidence="1 2">
    <name type="scientific">Octadecabacter temperatus</name>
    <dbReference type="NCBI Taxonomy" id="1458307"/>
    <lineage>
        <taxon>Bacteria</taxon>
        <taxon>Pseudomonadati</taxon>
        <taxon>Pseudomonadota</taxon>
        <taxon>Alphaproteobacteria</taxon>
        <taxon>Rhodobacterales</taxon>
        <taxon>Roseobacteraceae</taxon>
        <taxon>Octadecabacter</taxon>
    </lineage>
</organism>
<dbReference type="CDD" id="cd11614">
    <property type="entry name" value="SAF_CpaB_FlgA_like"/>
    <property type="match status" value="1"/>
</dbReference>
<dbReference type="Proteomes" id="UP000067444">
    <property type="component" value="Chromosome"/>
</dbReference>
<dbReference type="InterPro" id="IPR031571">
    <property type="entry name" value="RcpC_dom"/>
</dbReference>
<proteinExistence type="predicted"/>
<name>A0A0K0Y2X4_9RHOB</name>
<dbReference type="AlphaFoldDB" id="A0A0K0Y2X4"/>
<accession>A0A0K0Y2X4</accession>
<sequence>MRAVFGLVLIVGMGLAGFAIYMVQGYFQEQNNNLNLQRAALAQAVPTVDVYAVNRIMEHGEQITAEDIVVIRYAEPFLPEGAFRTEEELFPNGPEELRVVTRQMEPNEVILAAKVTAPGEVAGISALLARGMRAFTIEVDVSSGVSGFLNPGDRVDVYWTGRIQGVGSGGNGEVTKLIQEGVQLVAVDQTSESGRTGATIARTVTVQVSPNQVAALAQAQATGNLSLSLVGRSDDTVSGAIEVDQASLLGIVPEAPIAEVEAEQECSIRTRRGAEVIDIPIPCTN</sequence>
<dbReference type="Pfam" id="PF16976">
    <property type="entry name" value="RcpC"/>
    <property type="match status" value="1"/>
</dbReference>
<dbReference type="NCBIfam" id="TIGR03177">
    <property type="entry name" value="pilus_cpaB"/>
    <property type="match status" value="1"/>
</dbReference>
<reference evidence="1 2" key="1">
    <citation type="journal article" date="2015" name="Genome Announc.">
        <title>Closed Genome Sequence of Octadecabacter temperatus SB1, the First Mesophilic Species of the Genus Octadecabacter.</title>
        <authorList>
            <person name="Voget S."/>
            <person name="Billerbeck S."/>
            <person name="Simon M."/>
            <person name="Daniel R."/>
        </authorList>
    </citation>
    <scope>NUCLEOTIDE SEQUENCE [LARGE SCALE GENOMIC DNA]</scope>
    <source>
        <strain evidence="1 2">SB1</strain>
    </source>
</reference>
<gene>
    <name evidence="1" type="ORF">OSB_07340</name>
</gene>
<dbReference type="PATRIC" id="fig|1458307.3.peg.743"/>
<evidence type="ECO:0000313" key="2">
    <source>
        <dbReference type="Proteomes" id="UP000067444"/>
    </source>
</evidence>
<evidence type="ECO:0000313" key="1">
    <source>
        <dbReference type="EMBL" id="AKS45295.1"/>
    </source>
</evidence>
<dbReference type="STRING" id="1458307.OSB_07340"/>
<protein>
    <submittedName>
        <fullName evidence="1">Uncharacterized protein</fullName>
    </submittedName>
</protein>
<dbReference type="OrthoDB" id="163768at2"/>
<dbReference type="InterPro" id="IPR017592">
    <property type="entry name" value="Pilus_assmbl_Flp-typ_CpaB"/>
</dbReference>
<dbReference type="EMBL" id="CP012160">
    <property type="protein sequence ID" value="AKS45295.1"/>
    <property type="molecule type" value="Genomic_DNA"/>
</dbReference>
<dbReference type="KEGG" id="otm:OSB_07340"/>
<dbReference type="RefSeq" id="WP_049833703.1">
    <property type="nucleotide sequence ID" value="NZ_CP012160.1"/>
</dbReference>
<keyword evidence="2" id="KW-1185">Reference proteome</keyword>